<dbReference type="PRINTS" id="PR00385">
    <property type="entry name" value="P450"/>
</dbReference>
<reference evidence="10 11" key="1">
    <citation type="submission" date="2015-11" db="EMBL/GenBank/DDBJ databases">
        <title>The genome of Debaryomyces fabryi.</title>
        <authorList>
            <person name="Tafer H."/>
            <person name="Lopandic K."/>
        </authorList>
    </citation>
    <scope>NUCLEOTIDE SEQUENCE [LARGE SCALE GENOMIC DNA]</scope>
    <source>
        <strain evidence="10 11">CBS 789</strain>
    </source>
</reference>
<dbReference type="InterPro" id="IPR017972">
    <property type="entry name" value="Cyt_P450_CS"/>
</dbReference>
<dbReference type="InterPro" id="IPR001128">
    <property type="entry name" value="Cyt_P450"/>
</dbReference>
<dbReference type="GO" id="GO:0016712">
    <property type="term" value="F:oxidoreductase activity, acting on paired donors, with incorporation or reduction of molecular oxygen, reduced flavin or flavoprotein as one donor, and incorporation of one atom of oxygen"/>
    <property type="evidence" value="ECO:0007669"/>
    <property type="project" value="InterPro"/>
</dbReference>
<dbReference type="Pfam" id="PF00067">
    <property type="entry name" value="p450"/>
    <property type="match status" value="1"/>
</dbReference>
<dbReference type="AlphaFoldDB" id="A0A0V1Q124"/>
<evidence type="ECO:0008006" key="12">
    <source>
        <dbReference type="Google" id="ProtNLM"/>
    </source>
</evidence>
<evidence type="ECO:0000256" key="5">
    <source>
        <dbReference type="ARBA" id="ARBA00023002"/>
    </source>
</evidence>
<feature type="binding site" description="axial binding residue" evidence="8">
    <location>
        <position position="488"/>
    </location>
    <ligand>
        <name>heme</name>
        <dbReference type="ChEBI" id="CHEBI:30413"/>
    </ligand>
    <ligandPart>
        <name>Fe</name>
        <dbReference type="ChEBI" id="CHEBI:18248"/>
    </ligandPart>
</feature>
<gene>
    <name evidence="10" type="ORF">AC631_02200</name>
</gene>
<dbReference type="OrthoDB" id="1470350at2759"/>
<evidence type="ECO:0000256" key="8">
    <source>
        <dbReference type="PIRSR" id="PIRSR602402-1"/>
    </source>
</evidence>
<dbReference type="EMBL" id="LMYN01000036">
    <property type="protein sequence ID" value="KSA02058.1"/>
    <property type="molecule type" value="Genomic_DNA"/>
</dbReference>
<dbReference type="Gene3D" id="1.10.630.10">
    <property type="entry name" value="Cytochrome P450"/>
    <property type="match status" value="1"/>
</dbReference>
<dbReference type="PRINTS" id="PR01239">
    <property type="entry name" value="EP450IICYP52"/>
</dbReference>
<evidence type="ECO:0000256" key="6">
    <source>
        <dbReference type="ARBA" id="ARBA00023004"/>
    </source>
</evidence>
<keyword evidence="3 8" id="KW-0349">Heme</keyword>
<dbReference type="GO" id="GO:0020037">
    <property type="term" value="F:heme binding"/>
    <property type="evidence" value="ECO:0007669"/>
    <property type="project" value="InterPro"/>
</dbReference>
<proteinExistence type="inferred from homology"/>
<keyword evidence="7 9" id="KW-0503">Monooxygenase</keyword>
<sequence length="540" mass="61696">MGGETGEVFLNILETWFKDVKGSLEILKPSWTNCWAICIGAYILFRILKRINNHVLMKRFGAKPMQMEAPNSFWGIPLMFKLLKAKREGTMVDVTKERYKELGVDTFDVNIAGTHAIVTRHPENIKAILATQFNDFALGKRHAHFKPLLGSGIFTLDGAGWKHSRAMLRPQFAREQVAHVQSLEPHLQTLAKHILNTKGQRFDIQPLFFRLTIDSATEFLFGESVESLHDESVGFTKDPVDFDGKSGFADAFNISQAWLASRAVTQNLYFLVDGRSFRKSNARVHKFADYYVEKALNASPEDLEKTSRDGYIFLYELVKQTRDPIVLRDQLLNILLAGRDTTAGLLSFTFFELARNPAVFDRLKEEIYEKFGDGENVRIEEITFESLKKCEFLKCVLNEILRMYPSVPQNFRCAIKNTTLPKGGGPDGQSPIFIPKGRSVQYYVYAMHRNPKYYGKDADEFRPSRWSEPEMRKVGWAFLPFNGGPRICLGQQFALTEASYVIVRLIQMFPNLSSFCEEYPPRKSVHLTMCHQNGVFIGMS</sequence>
<evidence type="ECO:0000256" key="3">
    <source>
        <dbReference type="ARBA" id="ARBA00022617"/>
    </source>
</evidence>
<dbReference type="InterPro" id="IPR002402">
    <property type="entry name" value="Cyt_P450_E_grp-II"/>
</dbReference>
<keyword evidence="4 8" id="KW-0479">Metal-binding</keyword>
<dbReference type="Proteomes" id="UP000054251">
    <property type="component" value="Unassembled WGS sequence"/>
</dbReference>
<keyword evidence="11" id="KW-1185">Reference proteome</keyword>
<evidence type="ECO:0000256" key="9">
    <source>
        <dbReference type="RuleBase" id="RU000461"/>
    </source>
</evidence>
<protein>
    <recommendedName>
        <fullName evidence="12">Cytochrome P450 52A13</fullName>
    </recommendedName>
</protein>
<dbReference type="PANTHER" id="PTHR24287:SF1">
    <property type="entry name" value="P450, PUTATIVE (EUROFUNG)-RELATED"/>
    <property type="match status" value="1"/>
</dbReference>
<comment type="caution">
    <text evidence="10">The sequence shown here is derived from an EMBL/GenBank/DDBJ whole genome shotgun (WGS) entry which is preliminary data.</text>
</comment>
<name>A0A0V1Q124_9ASCO</name>
<evidence type="ECO:0000313" key="11">
    <source>
        <dbReference type="Proteomes" id="UP000054251"/>
    </source>
</evidence>
<dbReference type="PROSITE" id="PS00086">
    <property type="entry name" value="CYTOCHROME_P450"/>
    <property type="match status" value="1"/>
</dbReference>
<dbReference type="InterPro" id="IPR047146">
    <property type="entry name" value="Cyt_P450_E_CYP52_fungi"/>
</dbReference>
<evidence type="ECO:0000256" key="4">
    <source>
        <dbReference type="ARBA" id="ARBA00022723"/>
    </source>
</evidence>
<comment type="cofactor">
    <cofactor evidence="1 8">
        <name>heme</name>
        <dbReference type="ChEBI" id="CHEBI:30413"/>
    </cofactor>
</comment>
<dbReference type="GeneID" id="26839209"/>
<evidence type="ECO:0000313" key="10">
    <source>
        <dbReference type="EMBL" id="KSA02058.1"/>
    </source>
</evidence>
<keyword evidence="6 8" id="KW-0408">Iron</keyword>
<comment type="similarity">
    <text evidence="2 9">Belongs to the cytochrome P450 family.</text>
</comment>
<dbReference type="PANTHER" id="PTHR24287">
    <property type="entry name" value="P450, PUTATIVE (EUROFUNG)-RELATED"/>
    <property type="match status" value="1"/>
</dbReference>
<evidence type="ECO:0000256" key="2">
    <source>
        <dbReference type="ARBA" id="ARBA00010617"/>
    </source>
</evidence>
<dbReference type="GO" id="GO:0005506">
    <property type="term" value="F:iron ion binding"/>
    <property type="evidence" value="ECO:0007669"/>
    <property type="project" value="InterPro"/>
</dbReference>
<dbReference type="InterPro" id="IPR036396">
    <property type="entry name" value="Cyt_P450_sf"/>
</dbReference>
<dbReference type="PRINTS" id="PR00464">
    <property type="entry name" value="EP450II"/>
</dbReference>
<accession>A0A0V1Q124</accession>
<dbReference type="SUPFAM" id="SSF48264">
    <property type="entry name" value="Cytochrome P450"/>
    <property type="match status" value="1"/>
</dbReference>
<organism evidence="10 11">
    <name type="scientific">Debaryomyces fabryi</name>
    <dbReference type="NCBI Taxonomy" id="58627"/>
    <lineage>
        <taxon>Eukaryota</taxon>
        <taxon>Fungi</taxon>
        <taxon>Dikarya</taxon>
        <taxon>Ascomycota</taxon>
        <taxon>Saccharomycotina</taxon>
        <taxon>Pichiomycetes</taxon>
        <taxon>Debaryomycetaceae</taxon>
        <taxon>Debaryomyces</taxon>
    </lineage>
</organism>
<dbReference type="InterPro" id="IPR002974">
    <property type="entry name" value="Cyt_P450_E_CYP52_ascomycetes"/>
</dbReference>
<dbReference type="RefSeq" id="XP_015468160.1">
    <property type="nucleotide sequence ID" value="XM_015611030.1"/>
</dbReference>
<dbReference type="CDD" id="cd11063">
    <property type="entry name" value="CYP52"/>
    <property type="match status" value="1"/>
</dbReference>
<keyword evidence="5 9" id="KW-0560">Oxidoreductase</keyword>
<evidence type="ECO:0000256" key="1">
    <source>
        <dbReference type="ARBA" id="ARBA00001971"/>
    </source>
</evidence>
<evidence type="ECO:0000256" key="7">
    <source>
        <dbReference type="ARBA" id="ARBA00023033"/>
    </source>
</evidence>